<keyword evidence="4" id="KW-1185">Reference proteome</keyword>
<dbReference type="Proteomes" id="UP000059188">
    <property type="component" value="Unassembled WGS sequence"/>
</dbReference>
<feature type="compositionally biased region" description="Basic and acidic residues" evidence="1">
    <location>
        <begin position="182"/>
        <end position="192"/>
    </location>
</feature>
<dbReference type="InterPro" id="IPR032567">
    <property type="entry name" value="RTL1-rel"/>
</dbReference>
<accession>A0A0B7FAD6</accession>
<dbReference type="PANTHER" id="PTHR15503">
    <property type="entry name" value="LDOC1 RELATED"/>
    <property type="match status" value="1"/>
</dbReference>
<organism evidence="3 4">
    <name type="scientific">Thanatephorus cucumeris (strain AG1-IB / isolate 7/3/14)</name>
    <name type="common">Lettuce bottom rot fungus</name>
    <name type="synonym">Rhizoctonia solani</name>
    <dbReference type="NCBI Taxonomy" id="1108050"/>
    <lineage>
        <taxon>Eukaryota</taxon>
        <taxon>Fungi</taxon>
        <taxon>Dikarya</taxon>
        <taxon>Basidiomycota</taxon>
        <taxon>Agaricomycotina</taxon>
        <taxon>Agaricomycetes</taxon>
        <taxon>Cantharellales</taxon>
        <taxon>Ceratobasidiaceae</taxon>
        <taxon>Rhizoctonia</taxon>
        <taxon>Rhizoctonia solani AG-1</taxon>
    </lineage>
</organism>
<proteinExistence type="predicted"/>
<evidence type="ECO:0000313" key="3">
    <source>
        <dbReference type="EMBL" id="CEL55021.1"/>
    </source>
</evidence>
<feature type="compositionally biased region" description="Basic and acidic residues" evidence="1">
    <location>
        <begin position="222"/>
        <end position="236"/>
    </location>
</feature>
<sequence length="248" mass="27461">MMGWLTISGSQFASNKDIIMFLLINMEGSAAAWALPHIPLIGEKRAVIKTPDNFQWEFRKAFDNPDATAAAEQKITKLVQTTTATAYTVEFRTLQLEIDWNKSALQAQYQQGLNWQVQTQVAMMTLQPPNLEALMESAVCIDNVCQELEASRPPRENKPGNPSKPSSAPNKGTSTGTPIKPGDPHYVSKEEINKRRANNQCIKCGREGHRVAVCQTGWKAPGELKPKEDKGKDTAEIAKVNGLELENK</sequence>
<dbReference type="AlphaFoldDB" id="A0A0B7FAD6"/>
<feature type="region of interest" description="Disordered" evidence="1">
    <location>
        <begin position="220"/>
        <end position="248"/>
    </location>
</feature>
<feature type="compositionally biased region" description="Polar residues" evidence="1">
    <location>
        <begin position="163"/>
        <end position="177"/>
    </location>
</feature>
<evidence type="ECO:0000256" key="1">
    <source>
        <dbReference type="SAM" id="MobiDB-lite"/>
    </source>
</evidence>
<reference evidence="3 4" key="1">
    <citation type="submission" date="2014-11" db="EMBL/GenBank/DDBJ databases">
        <authorList>
            <person name="Wibberg Daniel"/>
        </authorList>
    </citation>
    <scope>NUCLEOTIDE SEQUENCE [LARGE SCALE GENOMIC DNA]</scope>
    <source>
        <strain evidence="3">Rhizoctonia solani AG1-IB 7/3/14</strain>
    </source>
</reference>
<dbReference type="STRING" id="1108050.A0A0B7FAD6"/>
<dbReference type="InterPro" id="IPR005162">
    <property type="entry name" value="Retrotrans_gag_dom"/>
</dbReference>
<protein>
    <recommendedName>
        <fullName evidence="2">Retrotransposon gag domain-containing protein</fullName>
    </recommendedName>
</protein>
<gene>
    <name evidence="3" type="ORF">RSOLAG1IB_11833</name>
</gene>
<dbReference type="EMBL" id="LN679294">
    <property type="protein sequence ID" value="CEL55021.1"/>
    <property type="molecule type" value="Genomic_DNA"/>
</dbReference>
<feature type="region of interest" description="Disordered" evidence="1">
    <location>
        <begin position="150"/>
        <end position="192"/>
    </location>
</feature>
<feature type="domain" description="Retrotransposon gag" evidence="2">
    <location>
        <begin position="24"/>
        <end position="114"/>
    </location>
</feature>
<evidence type="ECO:0000259" key="2">
    <source>
        <dbReference type="Pfam" id="PF03732"/>
    </source>
</evidence>
<evidence type="ECO:0000313" key="4">
    <source>
        <dbReference type="Proteomes" id="UP000059188"/>
    </source>
</evidence>
<dbReference type="Pfam" id="PF03732">
    <property type="entry name" value="Retrotrans_gag"/>
    <property type="match status" value="1"/>
</dbReference>
<name>A0A0B7FAD6_THACB</name>
<dbReference type="PANTHER" id="PTHR15503:SF22">
    <property type="entry name" value="TRANSPOSON TY3-I GAG POLYPROTEIN"/>
    <property type="match status" value="1"/>
</dbReference>